<feature type="compositionally biased region" description="Acidic residues" evidence="3">
    <location>
        <begin position="157"/>
        <end position="168"/>
    </location>
</feature>
<dbReference type="InterPro" id="IPR001034">
    <property type="entry name" value="DeoR_HTH"/>
</dbReference>
<dbReference type="GO" id="GO:0003700">
    <property type="term" value="F:DNA-binding transcription factor activity"/>
    <property type="evidence" value="ECO:0007669"/>
    <property type="project" value="InterPro"/>
</dbReference>
<evidence type="ECO:0000313" key="5">
    <source>
        <dbReference type="EMBL" id="PIR04967.1"/>
    </source>
</evidence>
<proteinExistence type="predicted"/>
<keyword evidence="1" id="KW-0805">Transcription regulation</keyword>
<dbReference type="Pfam" id="PF08220">
    <property type="entry name" value="HTH_DeoR"/>
    <property type="match status" value="1"/>
</dbReference>
<protein>
    <recommendedName>
        <fullName evidence="4">HTH deoR-type domain-containing protein</fullName>
    </recommendedName>
</protein>
<evidence type="ECO:0000313" key="6">
    <source>
        <dbReference type="Proteomes" id="UP000229893"/>
    </source>
</evidence>
<dbReference type="Proteomes" id="UP000229893">
    <property type="component" value="Unassembled WGS sequence"/>
</dbReference>
<name>A0A2H0N7X1_9BACT</name>
<organism evidence="5 6">
    <name type="scientific">Candidatus Liptonbacteria bacterium CG11_big_fil_rev_8_21_14_0_20_35_14</name>
    <dbReference type="NCBI Taxonomy" id="1974634"/>
    <lineage>
        <taxon>Bacteria</taxon>
        <taxon>Candidatus Liptoniibacteriota</taxon>
    </lineage>
</organism>
<gene>
    <name evidence="5" type="ORF">COV57_01620</name>
</gene>
<evidence type="ECO:0000259" key="4">
    <source>
        <dbReference type="Pfam" id="PF08220"/>
    </source>
</evidence>
<accession>A0A2H0N7X1</accession>
<sequence length="238" mass="27547">MTQDLLEEVANLSYVLFRVAETIENDYLRDRIKMRSIDLIESSMLRSSEEFLNHSGILRQLVSLAYKLNHITEKNKNIIVDKIYDFEYVLIPEERGSFNAETVFTSYSEPEVVDDDFDIALNEEEEVFEDEIVEEDTSIIKENNSAINNSAKSDIDLPNDDVAKEDEDSDRKRSKADVRRDLVLEKVKKEGICFIRDLMASFPDYSERTLRYDLESLIEEGKIEKIGNSGPGTFYRSL</sequence>
<comment type="caution">
    <text evidence="5">The sequence shown here is derived from an EMBL/GenBank/DDBJ whole genome shotgun (WGS) entry which is preliminary data.</text>
</comment>
<evidence type="ECO:0000256" key="3">
    <source>
        <dbReference type="SAM" id="MobiDB-lite"/>
    </source>
</evidence>
<dbReference type="EMBL" id="PCWO01000024">
    <property type="protein sequence ID" value="PIR04967.1"/>
    <property type="molecule type" value="Genomic_DNA"/>
</dbReference>
<reference evidence="5 6" key="1">
    <citation type="submission" date="2017-09" db="EMBL/GenBank/DDBJ databases">
        <title>Depth-based differentiation of microbial function through sediment-hosted aquifers and enrichment of novel symbionts in the deep terrestrial subsurface.</title>
        <authorList>
            <person name="Probst A.J."/>
            <person name="Ladd B."/>
            <person name="Jarett J.K."/>
            <person name="Geller-Mcgrath D.E."/>
            <person name="Sieber C.M."/>
            <person name="Emerson J.B."/>
            <person name="Anantharaman K."/>
            <person name="Thomas B.C."/>
            <person name="Malmstrom R."/>
            <person name="Stieglmeier M."/>
            <person name="Klingl A."/>
            <person name="Woyke T."/>
            <person name="Ryan C.M."/>
            <person name="Banfield J.F."/>
        </authorList>
    </citation>
    <scope>NUCLEOTIDE SEQUENCE [LARGE SCALE GENOMIC DNA]</scope>
    <source>
        <strain evidence="5">CG11_big_fil_rev_8_21_14_0_20_35_14</strain>
    </source>
</reference>
<evidence type="ECO:0000256" key="1">
    <source>
        <dbReference type="ARBA" id="ARBA00023015"/>
    </source>
</evidence>
<keyword evidence="2" id="KW-0804">Transcription</keyword>
<feature type="domain" description="HTH deoR-type" evidence="4">
    <location>
        <begin position="179"/>
        <end position="226"/>
    </location>
</feature>
<evidence type="ECO:0000256" key="2">
    <source>
        <dbReference type="ARBA" id="ARBA00023163"/>
    </source>
</evidence>
<dbReference type="AlphaFoldDB" id="A0A2H0N7X1"/>
<feature type="region of interest" description="Disordered" evidence="3">
    <location>
        <begin position="150"/>
        <end position="171"/>
    </location>
</feature>